<evidence type="ECO:0000256" key="1">
    <source>
        <dbReference type="SAM" id="Phobius"/>
    </source>
</evidence>
<protein>
    <submittedName>
        <fullName evidence="2">Uncharacterized protein</fullName>
    </submittedName>
</protein>
<evidence type="ECO:0000313" key="3">
    <source>
        <dbReference type="Proteomes" id="UP000325395"/>
    </source>
</evidence>
<evidence type="ECO:0000313" key="2">
    <source>
        <dbReference type="EMBL" id="KAE8411400.1"/>
    </source>
</evidence>
<name>A0ABQ6W2L4_9EURO</name>
<accession>A0ABQ6W2L4</accession>
<keyword evidence="3" id="KW-1185">Reference proteome</keyword>
<reference evidence="2 3" key="1">
    <citation type="submission" date="2019-04" db="EMBL/GenBank/DDBJ databases">
        <authorList>
            <consortium name="DOE Joint Genome Institute"/>
            <person name="Mondo S."/>
            <person name="Kjaerbolling I."/>
            <person name="Vesth T."/>
            <person name="Frisvad J.C."/>
            <person name="Nybo J.L."/>
            <person name="Theobald S."/>
            <person name="Kildgaard S."/>
            <person name="Isbrandt T."/>
            <person name="Kuo A."/>
            <person name="Sato A."/>
            <person name="Lyhne E.K."/>
            <person name="Kogle M.E."/>
            <person name="Wiebenga A."/>
            <person name="Kun R.S."/>
            <person name="Lubbers R.J."/>
            <person name="Makela M.R."/>
            <person name="Barry K."/>
            <person name="Chovatia M."/>
            <person name="Clum A."/>
            <person name="Daum C."/>
            <person name="Haridas S."/>
            <person name="He G."/>
            <person name="LaButti K."/>
            <person name="Lipzen A."/>
            <person name="Riley R."/>
            <person name="Salamov A."/>
            <person name="Simmons B.A."/>
            <person name="Magnuson J.K."/>
            <person name="Henrissat B."/>
            <person name="Mortensen U.H."/>
            <person name="Larsen T.O."/>
            <person name="Devries R.P."/>
            <person name="Grigoriev I.V."/>
            <person name="Machida M."/>
            <person name="Baker S.E."/>
            <person name="Andersen M.R."/>
            <person name="Cantor M.N."/>
            <person name="Hua S.X."/>
        </authorList>
    </citation>
    <scope>NUCLEOTIDE SEQUENCE [LARGE SCALE GENOMIC DNA]</scope>
    <source>
        <strain evidence="2 3">CBS 117616</strain>
    </source>
</reference>
<gene>
    <name evidence="2" type="ORF">BDV36DRAFT_274754</name>
</gene>
<proteinExistence type="predicted"/>
<organism evidence="2 3">
    <name type="scientific">Aspergillus pseudocaelatus</name>
    <dbReference type="NCBI Taxonomy" id="1825620"/>
    <lineage>
        <taxon>Eukaryota</taxon>
        <taxon>Fungi</taxon>
        <taxon>Dikarya</taxon>
        <taxon>Ascomycota</taxon>
        <taxon>Pezizomycotina</taxon>
        <taxon>Eurotiomycetes</taxon>
        <taxon>Eurotiomycetidae</taxon>
        <taxon>Eurotiales</taxon>
        <taxon>Aspergillaceae</taxon>
        <taxon>Aspergillus</taxon>
        <taxon>Aspergillus subgen. Circumdati</taxon>
    </lineage>
</organism>
<feature type="transmembrane region" description="Helical" evidence="1">
    <location>
        <begin position="30"/>
        <end position="49"/>
    </location>
</feature>
<keyword evidence="1" id="KW-0812">Transmembrane</keyword>
<keyword evidence="1" id="KW-1133">Transmembrane helix</keyword>
<keyword evidence="1" id="KW-0472">Membrane</keyword>
<dbReference type="Proteomes" id="UP000325395">
    <property type="component" value="Unassembled WGS sequence"/>
</dbReference>
<dbReference type="EMBL" id="ML735876">
    <property type="protein sequence ID" value="KAE8411400.1"/>
    <property type="molecule type" value="Genomic_DNA"/>
</dbReference>
<sequence>MGRTNFCSCFSAQEVNGNVRIRKGFARFEMRAFIVFIFIFLFFVKNFYFPTFGGCALIVDVPIINP</sequence>